<proteinExistence type="predicted"/>
<comment type="caution">
    <text evidence="1">The sequence shown here is derived from an EMBL/GenBank/DDBJ whole genome shotgun (WGS) entry which is preliminary data.</text>
</comment>
<evidence type="ECO:0000313" key="1">
    <source>
        <dbReference type="EMBL" id="MET3616591.1"/>
    </source>
</evidence>
<dbReference type="EMBL" id="JBEPMA010000001">
    <property type="protein sequence ID" value="MET3616591.1"/>
    <property type="molecule type" value="Genomic_DNA"/>
</dbReference>
<dbReference type="Pfam" id="PF08890">
    <property type="entry name" value="Phage_TAC_5"/>
    <property type="match status" value="1"/>
</dbReference>
<dbReference type="Proteomes" id="UP001549162">
    <property type="component" value="Unassembled WGS sequence"/>
</dbReference>
<dbReference type="RefSeq" id="WP_354366597.1">
    <property type="nucleotide sequence ID" value="NZ_JBEPMA010000001.1"/>
</dbReference>
<sequence length="134" mass="15431">MSLTAFLKENVANPFEEVDFIVSNRFKNEDGAISWKLRAMSPDSALLATDRATVIQGRQNKFKTDKYFKDIVTETVIYPNLRDKELQDSYGVMEPGQLLNKMLNAQEFNRLLEKCMEINGLKKSFDELKTEAKN</sequence>
<keyword evidence="2" id="KW-1185">Reference proteome</keyword>
<evidence type="ECO:0000313" key="2">
    <source>
        <dbReference type="Proteomes" id="UP001549162"/>
    </source>
</evidence>
<dbReference type="InterPro" id="IPR014986">
    <property type="entry name" value="XkdN-like"/>
</dbReference>
<dbReference type="Gene3D" id="3.30.2220.30">
    <property type="match status" value="1"/>
</dbReference>
<evidence type="ECO:0008006" key="3">
    <source>
        <dbReference type="Google" id="ProtNLM"/>
    </source>
</evidence>
<accession>A0ABV2J737</accession>
<protein>
    <recommendedName>
        <fullName evidence="3">Phage XkdN-like protein</fullName>
    </recommendedName>
</protein>
<dbReference type="InterPro" id="IPR038559">
    <property type="entry name" value="XkdN-like_sf"/>
</dbReference>
<organism evidence="1 2">
    <name type="scientific">Peptoniphilus olsenii</name>
    <dbReference type="NCBI Taxonomy" id="411570"/>
    <lineage>
        <taxon>Bacteria</taxon>
        <taxon>Bacillati</taxon>
        <taxon>Bacillota</taxon>
        <taxon>Tissierellia</taxon>
        <taxon>Tissierellales</taxon>
        <taxon>Peptoniphilaceae</taxon>
        <taxon>Peptoniphilus</taxon>
    </lineage>
</organism>
<reference evidence="1 2" key="1">
    <citation type="submission" date="2024-06" db="EMBL/GenBank/DDBJ databases">
        <title>Genomic Encyclopedia of Type Strains, Phase IV (KMG-IV): sequencing the most valuable type-strain genomes for metagenomic binning, comparative biology and taxonomic classification.</title>
        <authorList>
            <person name="Goeker M."/>
        </authorList>
    </citation>
    <scope>NUCLEOTIDE SEQUENCE [LARGE SCALE GENOMIC DNA]</scope>
    <source>
        <strain evidence="1 2">DSM 21460</strain>
    </source>
</reference>
<gene>
    <name evidence="1" type="ORF">ABID14_000211</name>
</gene>
<name>A0ABV2J737_9FIRM</name>